<dbReference type="AlphaFoldDB" id="A0A9D1KV03"/>
<dbReference type="PIRSF" id="PIRSF006004">
    <property type="entry name" value="CHP00048"/>
    <property type="match status" value="1"/>
</dbReference>
<dbReference type="InterPro" id="IPR004383">
    <property type="entry name" value="rRNA_lsu_MTrfase_RlmN/Cfr"/>
</dbReference>
<comment type="catalytic activity">
    <reaction evidence="12">
        <text>adenosine(37) in tRNA + 2 reduced [2Fe-2S]-[ferredoxin] + 2 S-adenosyl-L-methionine = 2-methyladenosine(37) in tRNA + 5'-deoxyadenosine + L-methionine + 2 oxidized [2Fe-2S]-[ferredoxin] + S-adenosyl-L-homocysteine</text>
        <dbReference type="Rhea" id="RHEA:43332"/>
        <dbReference type="Rhea" id="RHEA-COMP:10000"/>
        <dbReference type="Rhea" id="RHEA-COMP:10001"/>
        <dbReference type="Rhea" id="RHEA-COMP:10162"/>
        <dbReference type="Rhea" id="RHEA-COMP:10485"/>
        <dbReference type="ChEBI" id="CHEBI:17319"/>
        <dbReference type="ChEBI" id="CHEBI:33737"/>
        <dbReference type="ChEBI" id="CHEBI:33738"/>
        <dbReference type="ChEBI" id="CHEBI:57844"/>
        <dbReference type="ChEBI" id="CHEBI:57856"/>
        <dbReference type="ChEBI" id="CHEBI:59789"/>
        <dbReference type="ChEBI" id="CHEBI:74411"/>
        <dbReference type="ChEBI" id="CHEBI:74497"/>
        <dbReference type="EC" id="2.1.1.192"/>
    </reaction>
</comment>
<dbReference type="NCBIfam" id="TIGR00048">
    <property type="entry name" value="rRNA_mod_RlmN"/>
    <property type="match status" value="1"/>
</dbReference>
<dbReference type="GO" id="GO:0051539">
    <property type="term" value="F:4 iron, 4 sulfur cluster binding"/>
    <property type="evidence" value="ECO:0007669"/>
    <property type="project" value="UniProtKB-UniRule"/>
</dbReference>
<dbReference type="InterPro" id="IPR040072">
    <property type="entry name" value="Methyltransferase_A"/>
</dbReference>
<evidence type="ECO:0000256" key="7">
    <source>
        <dbReference type="ARBA" id="ARBA00022691"/>
    </source>
</evidence>
<dbReference type="CDD" id="cd01335">
    <property type="entry name" value="Radical_SAM"/>
    <property type="match status" value="1"/>
</dbReference>
<dbReference type="Proteomes" id="UP000824159">
    <property type="component" value="Unassembled WGS sequence"/>
</dbReference>
<dbReference type="GO" id="GO:0046872">
    <property type="term" value="F:metal ion binding"/>
    <property type="evidence" value="ECO:0007669"/>
    <property type="project" value="UniProtKB-KW"/>
</dbReference>
<evidence type="ECO:0000256" key="5">
    <source>
        <dbReference type="ARBA" id="ARBA00022603"/>
    </source>
</evidence>
<reference evidence="14" key="2">
    <citation type="journal article" date="2021" name="PeerJ">
        <title>Extensive microbial diversity within the chicken gut microbiome revealed by metagenomics and culture.</title>
        <authorList>
            <person name="Gilroy R."/>
            <person name="Ravi A."/>
            <person name="Getino M."/>
            <person name="Pursley I."/>
            <person name="Horton D.L."/>
            <person name="Alikhan N.F."/>
            <person name="Baker D."/>
            <person name="Gharbi K."/>
            <person name="Hall N."/>
            <person name="Watson M."/>
            <person name="Adriaenssens E.M."/>
            <person name="Foster-Nyarko E."/>
            <person name="Jarju S."/>
            <person name="Secka A."/>
            <person name="Antonio M."/>
            <person name="Oren A."/>
            <person name="Chaudhuri R.R."/>
            <person name="La Ragione R."/>
            <person name="Hildebrand F."/>
            <person name="Pallen M.J."/>
        </authorList>
    </citation>
    <scope>NUCLEOTIDE SEQUENCE</scope>
    <source>
        <strain evidence="14">CHK176-22527</strain>
    </source>
</reference>
<dbReference type="SFLD" id="SFLDS00029">
    <property type="entry name" value="Radical_SAM"/>
    <property type="match status" value="1"/>
</dbReference>
<dbReference type="InterPro" id="IPR048641">
    <property type="entry name" value="RlmN_N"/>
</dbReference>
<feature type="active site" description="S-methylcysteine intermediate" evidence="12">
    <location>
        <position position="333"/>
    </location>
</feature>
<dbReference type="Gene3D" id="3.20.20.70">
    <property type="entry name" value="Aldolase class I"/>
    <property type="match status" value="1"/>
</dbReference>
<keyword evidence="4 12" id="KW-0698">rRNA processing</keyword>
<gene>
    <name evidence="12 14" type="primary">rlmN</name>
    <name evidence="14" type="ORF">IAD12_01640</name>
</gene>
<dbReference type="EC" id="2.1.1.192" evidence="12"/>
<evidence type="ECO:0000259" key="13">
    <source>
        <dbReference type="PROSITE" id="PS51918"/>
    </source>
</evidence>
<evidence type="ECO:0000256" key="3">
    <source>
        <dbReference type="ARBA" id="ARBA00022490"/>
    </source>
</evidence>
<comment type="caution">
    <text evidence="14">The sequence shown here is derived from an EMBL/GenBank/DDBJ whole genome shotgun (WGS) entry which is preliminary data.</text>
</comment>
<dbReference type="GO" id="GO:0019843">
    <property type="term" value="F:rRNA binding"/>
    <property type="evidence" value="ECO:0007669"/>
    <property type="project" value="UniProtKB-UniRule"/>
</dbReference>
<keyword evidence="3 12" id="KW-0963">Cytoplasm</keyword>
<feature type="active site" description="Proton acceptor" evidence="12">
    <location>
        <position position="92"/>
    </location>
</feature>
<evidence type="ECO:0000256" key="1">
    <source>
        <dbReference type="ARBA" id="ARBA00004496"/>
    </source>
</evidence>
<feature type="binding site" evidence="12">
    <location>
        <begin position="159"/>
        <end position="160"/>
    </location>
    <ligand>
        <name>S-adenosyl-L-methionine</name>
        <dbReference type="ChEBI" id="CHEBI:59789"/>
    </ligand>
</feature>
<dbReference type="GO" id="GO:0000049">
    <property type="term" value="F:tRNA binding"/>
    <property type="evidence" value="ECO:0007669"/>
    <property type="project" value="UniProtKB-UniRule"/>
</dbReference>
<dbReference type="InterPro" id="IPR058240">
    <property type="entry name" value="rSAM_sf"/>
</dbReference>
<evidence type="ECO:0000313" key="15">
    <source>
        <dbReference type="Proteomes" id="UP000824159"/>
    </source>
</evidence>
<feature type="binding site" evidence="12">
    <location>
        <position position="290"/>
    </location>
    <ligand>
        <name>S-adenosyl-L-methionine</name>
        <dbReference type="ChEBI" id="CHEBI:59789"/>
    </ligand>
</feature>
<comment type="subcellular location">
    <subcellularLocation>
        <location evidence="1 12">Cytoplasm</location>
    </subcellularLocation>
</comment>
<keyword evidence="2 12" id="KW-0004">4Fe-4S</keyword>
<name>A0A9D1KV03_9FIRM</name>
<comment type="similarity">
    <text evidence="12">Belongs to the radical SAM superfamily. RlmN family.</text>
</comment>
<dbReference type="PROSITE" id="PS51918">
    <property type="entry name" value="RADICAL_SAM"/>
    <property type="match status" value="1"/>
</dbReference>
<dbReference type="Pfam" id="PF04055">
    <property type="entry name" value="Radical_SAM"/>
    <property type="match status" value="1"/>
</dbReference>
<comment type="function">
    <text evidence="12">Specifically methylates position 2 of adenine 2503 in 23S rRNA and position 2 of adenine 37 in tRNAs.</text>
</comment>
<keyword evidence="6 12" id="KW-0808">Transferase</keyword>
<protein>
    <recommendedName>
        <fullName evidence="12">Probable dual-specificity RNA methyltransferase RlmN</fullName>
        <ecNumber evidence="12">2.1.1.192</ecNumber>
    </recommendedName>
    <alternativeName>
        <fullName evidence="12">23S rRNA (adenine(2503)-C(2))-methyltransferase</fullName>
    </alternativeName>
    <alternativeName>
        <fullName evidence="12">23S rRNA m2A2503 methyltransferase</fullName>
    </alternativeName>
    <alternativeName>
        <fullName evidence="12">Ribosomal RNA large subunit methyltransferase N</fullName>
    </alternativeName>
    <alternativeName>
        <fullName evidence="12">tRNA (adenine(37)-C(2))-methyltransferase</fullName>
    </alternativeName>
    <alternativeName>
        <fullName evidence="12">tRNA m2A37 methyltransferase</fullName>
    </alternativeName>
</protein>
<feature type="binding site" evidence="12">
    <location>
        <position position="116"/>
    </location>
    <ligand>
        <name>[4Fe-4S] cluster</name>
        <dbReference type="ChEBI" id="CHEBI:49883"/>
        <note>4Fe-4S-S-AdoMet</note>
    </ligand>
</feature>
<evidence type="ECO:0000256" key="4">
    <source>
        <dbReference type="ARBA" id="ARBA00022552"/>
    </source>
</evidence>
<evidence type="ECO:0000313" key="14">
    <source>
        <dbReference type="EMBL" id="HIT98944.1"/>
    </source>
</evidence>
<comment type="miscellaneous">
    <text evidence="12">Reaction proceeds by a ping-pong mechanism involving intermediate methylation of a conserved cysteine residue.</text>
</comment>
<dbReference type="GO" id="GO:0005737">
    <property type="term" value="C:cytoplasm"/>
    <property type="evidence" value="ECO:0007669"/>
    <property type="project" value="UniProtKB-SubCell"/>
</dbReference>
<dbReference type="InterPro" id="IPR027492">
    <property type="entry name" value="RNA_MTrfase_RlmN"/>
</dbReference>
<dbReference type="EMBL" id="DVLX01000021">
    <property type="protein sequence ID" value="HIT98944.1"/>
    <property type="molecule type" value="Genomic_DNA"/>
</dbReference>
<dbReference type="HAMAP" id="MF_01849">
    <property type="entry name" value="RNA_methyltr_RlmN"/>
    <property type="match status" value="1"/>
</dbReference>
<sequence length="341" mass="38239">MEKIDLQDLTFDGSEKFAADIGEPAFRGRQLFRWINKGIRDFSQMSDLPLPFREKIEKYACAGSVSILDMQMDNEDGTRKFLFGLSDGSSVEGVFMKYRYGNSLCLSSQVGCRMGCAFCASALGGFERNLTAGEMMGQIFEAERAAGEKINHIVVMGMGEPFDNYENLSRFLDIVRHKDGKNFSSRNITVSTSGIIPLMERFCNEFPQVNLAVSLHRLDDEGRSRIMPVNKAYPVDELIETARRCAAKTGRRITFEYTLIKGENDTEYDVELMKRKLSGILCHVNLIPLNPVEETGFSGSSRKRAEEVAAELTSFGIPATVRRELGRNIDGACGQLRLKKR</sequence>
<dbReference type="GO" id="GO:0070475">
    <property type="term" value="P:rRNA base methylation"/>
    <property type="evidence" value="ECO:0007669"/>
    <property type="project" value="UniProtKB-UniRule"/>
</dbReference>
<keyword evidence="11 12" id="KW-0411">Iron-sulfur</keyword>
<feature type="binding site" evidence="12">
    <location>
        <position position="119"/>
    </location>
    <ligand>
        <name>[4Fe-4S] cluster</name>
        <dbReference type="ChEBI" id="CHEBI:49883"/>
        <note>4Fe-4S-S-AdoMet</note>
    </ligand>
</feature>
<feature type="binding site" evidence="12">
    <location>
        <position position="191"/>
    </location>
    <ligand>
        <name>S-adenosyl-L-methionine</name>
        <dbReference type="ChEBI" id="CHEBI:59789"/>
    </ligand>
</feature>
<dbReference type="SFLD" id="SFLDG01062">
    <property type="entry name" value="methyltransferase_(Class_A)"/>
    <property type="match status" value="1"/>
</dbReference>
<dbReference type="Gene3D" id="1.10.150.530">
    <property type="match status" value="1"/>
</dbReference>
<evidence type="ECO:0000256" key="8">
    <source>
        <dbReference type="ARBA" id="ARBA00022694"/>
    </source>
</evidence>
<proteinExistence type="inferred from homology"/>
<comment type="catalytic activity">
    <reaction evidence="12">
        <text>adenosine(2503) in 23S rRNA + 2 reduced [2Fe-2S]-[ferredoxin] + 2 S-adenosyl-L-methionine = 2-methyladenosine(2503) in 23S rRNA + 5'-deoxyadenosine + L-methionine + 2 oxidized [2Fe-2S]-[ferredoxin] + S-adenosyl-L-homocysteine</text>
        <dbReference type="Rhea" id="RHEA:42916"/>
        <dbReference type="Rhea" id="RHEA-COMP:10000"/>
        <dbReference type="Rhea" id="RHEA-COMP:10001"/>
        <dbReference type="Rhea" id="RHEA-COMP:10152"/>
        <dbReference type="Rhea" id="RHEA-COMP:10282"/>
        <dbReference type="ChEBI" id="CHEBI:17319"/>
        <dbReference type="ChEBI" id="CHEBI:33737"/>
        <dbReference type="ChEBI" id="CHEBI:33738"/>
        <dbReference type="ChEBI" id="CHEBI:57844"/>
        <dbReference type="ChEBI" id="CHEBI:57856"/>
        <dbReference type="ChEBI" id="CHEBI:59789"/>
        <dbReference type="ChEBI" id="CHEBI:74411"/>
        <dbReference type="ChEBI" id="CHEBI:74497"/>
        <dbReference type="EC" id="2.1.1.192"/>
    </reaction>
</comment>
<dbReference type="GO" id="GO:0030488">
    <property type="term" value="P:tRNA methylation"/>
    <property type="evidence" value="ECO:0007669"/>
    <property type="project" value="UniProtKB-UniRule"/>
</dbReference>
<dbReference type="SFLD" id="SFLDF00275">
    <property type="entry name" value="adenosine_C2_methyltransferase"/>
    <property type="match status" value="1"/>
</dbReference>
<dbReference type="Pfam" id="PF21016">
    <property type="entry name" value="RlmN_N"/>
    <property type="match status" value="1"/>
</dbReference>
<dbReference type="InterPro" id="IPR013785">
    <property type="entry name" value="Aldolase_TIM"/>
</dbReference>
<evidence type="ECO:0000256" key="11">
    <source>
        <dbReference type="ARBA" id="ARBA00023014"/>
    </source>
</evidence>
<comment type="caution">
    <text evidence="12">Lacks conserved residue(s) required for the propagation of feature annotation.</text>
</comment>
<accession>A0A9D1KV03</accession>
<evidence type="ECO:0000256" key="10">
    <source>
        <dbReference type="ARBA" id="ARBA00023004"/>
    </source>
</evidence>
<reference evidence="14" key="1">
    <citation type="submission" date="2020-10" db="EMBL/GenBank/DDBJ databases">
        <authorList>
            <person name="Gilroy R."/>
        </authorList>
    </citation>
    <scope>NUCLEOTIDE SEQUENCE</scope>
    <source>
        <strain evidence="14">CHK176-22527</strain>
    </source>
</reference>
<organism evidence="14 15">
    <name type="scientific">Candidatus Allocopromorpha excrementavium</name>
    <dbReference type="NCBI Taxonomy" id="2840741"/>
    <lineage>
        <taxon>Bacteria</taxon>
        <taxon>Bacillati</taxon>
        <taxon>Bacillota</taxon>
        <taxon>Clostridia</taxon>
        <taxon>Eubacteriales</taxon>
        <taxon>Eubacteriaceae</taxon>
        <taxon>Eubacteriaceae incertae sedis</taxon>
        <taxon>Candidatus Allocopromorpha</taxon>
    </lineage>
</organism>
<evidence type="ECO:0000256" key="12">
    <source>
        <dbReference type="HAMAP-Rule" id="MF_01849"/>
    </source>
</evidence>
<evidence type="ECO:0000256" key="2">
    <source>
        <dbReference type="ARBA" id="ARBA00022485"/>
    </source>
</evidence>
<feature type="binding site" evidence="12">
    <location>
        <position position="112"/>
    </location>
    <ligand>
        <name>[4Fe-4S] cluster</name>
        <dbReference type="ChEBI" id="CHEBI:49883"/>
        <note>4Fe-4S-S-AdoMet</note>
    </ligand>
</feature>
<dbReference type="SUPFAM" id="SSF102114">
    <property type="entry name" value="Radical SAM enzymes"/>
    <property type="match status" value="1"/>
</dbReference>
<feature type="binding site" evidence="12">
    <location>
        <begin position="214"/>
        <end position="216"/>
    </location>
    <ligand>
        <name>S-adenosyl-L-methionine</name>
        <dbReference type="ChEBI" id="CHEBI:59789"/>
    </ligand>
</feature>
<dbReference type="FunFam" id="3.20.20.70:FF:000014">
    <property type="entry name" value="Probable dual-specificity RNA methyltransferase RlmN"/>
    <property type="match status" value="1"/>
</dbReference>
<comment type="cofactor">
    <cofactor evidence="12">
        <name>[4Fe-4S] cluster</name>
        <dbReference type="ChEBI" id="CHEBI:49883"/>
    </cofactor>
    <text evidence="12">Binds 1 [4Fe-4S] cluster. The cluster is coordinated with 3 cysteines and an exchangeable S-adenosyl-L-methionine.</text>
</comment>
<dbReference type="GO" id="GO:0002935">
    <property type="term" value="F:tRNA (adenine(37)-C2)-methyltransferase activity"/>
    <property type="evidence" value="ECO:0007669"/>
    <property type="project" value="UniProtKB-UniRule"/>
</dbReference>
<dbReference type="PANTHER" id="PTHR30544:SF5">
    <property type="entry name" value="RADICAL SAM CORE DOMAIN-CONTAINING PROTEIN"/>
    <property type="match status" value="1"/>
</dbReference>
<evidence type="ECO:0000256" key="6">
    <source>
        <dbReference type="ARBA" id="ARBA00022679"/>
    </source>
</evidence>
<keyword evidence="5 12" id="KW-0489">Methyltransferase</keyword>
<dbReference type="PANTHER" id="PTHR30544">
    <property type="entry name" value="23S RRNA METHYLTRANSFERASE"/>
    <property type="match status" value="1"/>
</dbReference>
<keyword evidence="10 12" id="KW-0408">Iron</keyword>
<dbReference type="GO" id="GO:0070040">
    <property type="term" value="F:rRNA (adenine(2503)-C2-)-methyltransferase activity"/>
    <property type="evidence" value="ECO:0007669"/>
    <property type="project" value="UniProtKB-UniRule"/>
</dbReference>
<feature type="domain" description="Radical SAM core" evidence="13">
    <location>
        <begin position="98"/>
        <end position="328"/>
    </location>
</feature>
<dbReference type="InterPro" id="IPR007197">
    <property type="entry name" value="rSAM"/>
</dbReference>
<evidence type="ECO:0000256" key="9">
    <source>
        <dbReference type="ARBA" id="ARBA00022723"/>
    </source>
</evidence>
<keyword evidence="9 12" id="KW-0479">Metal-binding</keyword>
<keyword evidence="8 12" id="KW-0819">tRNA processing</keyword>
<keyword evidence="7 12" id="KW-0949">S-adenosyl-L-methionine</keyword>
<keyword evidence="12" id="KW-1015">Disulfide bond</keyword>